<gene>
    <name evidence="1" type="ORF">EUBHAL_02659</name>
</gene>
<evidence type="ECO:0000313" key="2">
    <source>
        <dbReference type="Proteomes" id="UP000003174"/>
    </source>
</evidence>
<proteinExistence type="predicted"/>
<dbReference type="AlphaFoldDB" id="C0EZ04"/>
<dbReference type="EMBL" id="ACEP01000114">
    <property type="protein sequence ID" value="EEG35507.1"/>
    <property type="molecule type" value="Genomic_DNA"/>
</dbReference>
<protein>
    <submittedName>
        <fullName evidence="1">Uncharacterized protein</fullName>
    </submittedName>
</protein>
<reference evidence="1 2" key="1">
    <citation type="submission" date="2009-01" db="EMBL/GenBank/DDBJ databases">
        <authorList>
            <person name="Fulton L."/>
            <person name="Clifton S."/>
            <person name="Fulton B."/>
            <person name="Xu J."/>
            <person name="Minx P."/>
            <person name="Pepin K.H."/>
            <person name="Johnson M."/>
            <person name="Bhonagiri V."/>
            <person name="Nash W.E."/>
            <person name="Mardis E.R."/>
            <person name="Wilson R.K."/>
        </authorList>
    </citation>
    <scope>NUCLEOTIDE SEQUENCE [LARGE SCALE GENOMIC DNA]</scope>
    <source>
        <strain evidence="1 2">DSM 3353</strain>
    </source>
</reference>
<accession>C0EZ04</accession>
<name>C0EZ04_9FIRM</name>
<comment type="caution">
    <text evidence="1">The sequence shown here is derived from an EMBL/GenBank/DDBJ whole genome shotgun (WGS) entry which is preliminary data.</text>
</comment>
<organism evidence="1 2">
    <name type="scientific">Anaerobutyricum hallii DSM 3353</name>
    <dbReference type="NCBI Taxonomy" id="411469"/>
    <lineage>
        <taxon>Bacteria</taxon>
        <taxon>Bacillati</taxon>
        <taxon>Bacillota</taxon>
        <taxon>Clostridia</taxon>
        <taxon>Lachnospirales</taxon>
        <taxon>Lachnospiraceae</taxon>
        <taxon>Anaerobutyricum</taxon>
    </lineage>
</organism>
<reference evidence="1 2" key="2">
    <citation type="submission" date="2009-02" db="EMBL/GenBank/DDBJ databases">
        <title>Draft genome sequence of Eubacterium hallii (DSM 3353).</title>
        <authorList>
            <person name="Sudarsanam P."/>
            <person name="Ley R."/>
            <person name="Guruge J."/>
            <person name="Turnbaugh P.J."/>
            <person name="Mahowald M."/>
            <person name="Liep D."/>
            <person name="Gordon J."/>
        </authorList>
    </citation>
    <scope>NUCLEOTIDE SEQUENCE [LARGE SCALE GENOMIC DNA]</scope>
    <source>
        <strain evidence="1 2">DSM 3353</strain>
    </source>
</reference>
<dbReference type="Proteomes" id="UP000003174">
    <property type="component" value="Unassembled WGS sequence"/>
</dbReference>
<sequence length="54" mass="6425">MEILIEQNRCAMACESYVQRFLFIKIKKAVTKTSYFNIVSFTIVDFIMEVNYYA</sequence>
<evidence type="ECO:0000313" key="1">
    <source>
        <dbReference type="EMBL" id="EEG35507.1"/>
    </source>
</evidence>